<reference evidence="1 2" key="1">
    <citation type="submission" date="2024-06" db="EMBL/GenBank/DDBJ databases">
        <title>The Natural Products Discovery Center: Release of the First 8490 Sequenced Strains for Exploring Actinobacteria Biosynthetic Diversity.</title>
        <authorList>
            <person name="Kalkreuter E."/>
            <person name="Kautsar S.A."/>
            <person name="Yang D."/>
            <person name="Bader C.D."/>
            <person name="Teijaro C.N."/>
            <person name="Fluegel L."/>
            <person name="Davis C.M."/>
            <person name="Simpson J.R."/>
            <person name="Lauterbach L."/>
            <person name="Steele A.D."/>
            <person name="Gui C."/>
            <person name="Meng S."/>
            <person name="Li G."/>
            <person name="Viehrig K."/>
            <person name="Ye F."/>
            <person name="Su P."/>
            <person name="Kiefer A.F."/>
            <person name="Nichols A."/>
            <person name="Cepeda A.J."/>
            <person name="Yan W."/>
            <person name="Fan B."/>
            <person name="Jiang Y."/>
            <person name="Adhikari A."/>
            <person name="Zheng C.-J."/>
            <person name="Schuster L."/>
            <person name="Cowan T.M."/>
            <person name="Smanski M.J."/>
            <person name="Chevrette M.G."/>
            <person name="De Carvalho L.P.S."/>
            <person name="Shen B."/>
        </authorList>
    </citation>
    <scope>NUCLEOTIDE SEQUENCE [LARGE SCALE GENOMIC DNA]</scope>
    <source>
        <strain evidence="1 2">NPDC000632</strain>
    </source>
</reference>
<dbReference type="EMBL" id="JBEPCV010000001">
    <property type="protein sequence ID" value="MER6902308.1"/>
    <property type="molecule type" value="Genomic_DNA"/>
</dbReference>
<gene>
    <name evidence="1" type="ORF">ABT322_00750</name>
</gene>
<organism evidence="1 2">
    <name type="scientific">Streptomyces flaveolus</name>
    <dbReference type="NCBI Taxonomy" id="67297"/>
    <lineage>
        <taxon>Bacteria</taxon>
        <taxon>Bacillati</taxon>
        <taxon>Actinomycetota</taxon>
        <taxon>Actinomycetes</taxon>
        <taxon>Kitasatosporales</taxon>
        <taxon>Streptomycetaceae</taxon>
        <taxon>Streptomyces</taxon>
    </lineage>
</organism>
<dbReference type="RefSeq" id="WP_350714303.1">
    <property type="nucleotide sequence ID" value="NZ_JBEPCO010000001.1"/>
</dbReference>
<sequence length="227" mass="24092">MNPYAVLAAAAAEWHRLADRVTGPTRERLAALLTVVRHREAGEPARRGAAEEAAGLLRRALPDEFGTAQEARLATGVATGTGSATDTGTDPSYLGFRADDLAVLLLDGHRMVGPVLGPVRDRLLAEPALDPATVLRDGGDPYARDLIRLPGPGGLARLPRFQFSEGCLPRLVVLEVNGLLDAARDPWGAADWWLAGNAWLGTAPAALLGTGQERRLADTARLLMEDV</sequence>
<accession>A0ABV1V735</accession>
<evidence type="ECO:0000313" key="2">
    <source>
        <dbReference type="Proteomes" id="UP001490330"/>
    </source>
</evidence>
<comment type="caution">
    <text evidence="1">The sequence shown here is derived from an EMBL/GenBank/DDBJ whole genome shotgun (WGS) entry which is preliminary data.</text>
</comment>
<name>A0ABV1V735_9ACTN</name>
<protein>
    <submittedName>
        <fullName evidence="1">Uncharacterized protein</fullName>
    </submittedName>
</protein>
<keyword evidence="2" id="KW-1185">Reference proteome</keyword>
<dbReference type="Proteomes" id="UP001490330">
    <property type="component" value="Unassembled WGS sequence"/>
</dbReference>
<evidence type="ECO:0000313" key="1">
    <source>
        <dbReference type="EMBL" id="MER6902308.1"/>
    </source>
</evidence>
<proteinExistence type="predicted"/>